<dbReference type="AlphaFoldDB" id="A0A0G0XWP4"/>
<evidence type="ECO:0000313" key="8">
    <source>
        <dbReference type="EMBL" id="KKS01471.1"/>
    </source>
</evidence>
<keyword evidence="6" id="KW-1133">Transmembrane helix</keyword>
<proteinExistence type="inferred from homology"/>
<dbReference type="InterPro" id="IPR013766">
    <property type="entry name" value="Thioredoxin_domain"/>
</dbReference>
<dbReference type="PATRIC" id="fig|1619023.3.peg.130"/>
<dbReference type="SUPFAM" id="SSF52833">
    <property type="entry name" value="Thioredoxin-like"/>
    <property type="match status" value="1"/>
</dbReference>
<dbReference type="EMBL" id="LCBA01000004">
    <property type="protein sequence ID" value="KKS01471.1"/>
    <property type="molecule type" value="Genomic_DNA"/>
</dbReference>
<evidence type="ECO:0000256" key="2">
    <source>
        <dbReference type="ARBA" id="ARBA00022729"/>
    </source>
</evidence>
<evidence type="ECO:0000313" key="9">
    <source>
        <dbReference type="Proteomes" id="UP000033903"/>
    </source>
</evidence>
<feature type="transmembrane region" description="Helical" evidence="6">
    <location>
        <begin position="52"/>
        <end position="71"/>
    </location>
</feature>
<organism evidence="8 9">
    <name type="scientific">Candidatus Yanofskybacteria bacterium GW2011_GWA2_41_22</name>
    <dbReference type="NCBI Taxonomy" id="1619023"/>
    <lineage>
        <taxon>Bacteria</taxon>
        <taxon>Candidatus Yanofskyibacteriota</taxon>
    </lineage>
</organism>
<keyword evidence="2" id="KW-0732">Signal</keyword>
<evidence type="ECO:0000256" key="1">
    <source>
        <dbReference type="ARBA" id="ARBA00005791"/>
    </source>
</evidence>
<name>A0A0G0XWP4_9BACT</name>
<evidence type="ECO:0000256" key="4">
    <source>
        <dbReference type="ARBA" id="ARBA00023157"/>
    </source>
</evidence>
<keyword evidence="4" id="KW-1015">Disulfide bond</keyword>
<evidence type="ECO:0000256" key="5">
    <source>
        <dbReference type="ARBA" id="ARBA00023284"/>
    </source>
</evidence>
<dbReference type="Pfam" id="PF13462">
    <property type="entry name" value="Thioredoxin_4"/>
    <property type="match status" value="1"/>
</dbReference>
<comment type="caution">
    <text evidence="8">The sequence shown here is derived from an EMBL/GenBank/DDBJ whole genome shotgun (WGS) entry which is preliminary data.</text>
</comment>
<dbReference type="Gene3D" id="3.40.30.10">
    <property type="entry name" value="Glutaredoxin"/>
    <property type="match status" value="1"/>
</dbReference>
<keyword evidence="5" id="KW-0676">Redox-active center</keyword>
<dbReference type="Proteomes" id="UP000033903">
    <property type="component" value="Unassembled WGS sequence"/>
</dbReference>
<evidence type="ECO:0000256" key="3">
    <source>
        <dbReference type="ARBA" id="ARBA00023002"/>
    </source>
</evidence>
<protein>
    <submittedName>
        <fullName evidence="8">DSBA oxidoreductase</fullName>
    </submittedName>
</protein>
<keyword evidence="6" id="KW-0812">Transmembrane</keyword>
<dbReference type="PANTHER" id="PTHR13887:SF14">
    <property type="entry name" value="DISULFIDE BOND FORMATION PROTEIN D"/>
    <property type="match status" value="1"/>
</dbReference>
<feature type="domain" description="Thioredoxin" evidence="7">
    <location>
        <begin position="67"/>
        <end position="275"/>
    </location>
</feature>
<keyword evidence="6" id="KW-0472">Membrane</keyword>
<dbReference type="InterPro" id="IPR012336">
    <property type="entry name" value="Thioredoxin-like_fold"/>
</dbReference>
<comment type="similarity">
    <text evidence="1">Belongs to the thioredoxin family. DsbA subfamily.</text>
</comment>
<dbReference type="InterPro" id="IPR036249">
    <property type="entry name" value="Thioredoxin-like_sf"/>
</dbReference>
<evidence type="ECO:0000256" key="6">
    <source>
        <dbReference type="SAM" id="Phobius"/>
    </source>
</evidence>
<evidence type="ECO:0000259" key="7">
    <source>
        <dbReference type="PROSITE" id="PS51352"/>
    </source>
</evidence>
<keyword evidence="3" id="KW-0560">Oxidoreductase</keyword>
<accession>A0A0G0XWP4</accession>
<gene>
    <name evidence="8" type="ORF">UU54_C0004G0019</name>
</gene>
<dbReference type="PANTHER" id="PTHR13887">
    <property type="entry name" value="GLUTATHIONE S-TRANSFERASE KAPPA"/>
    <property type="match status" value="1"/>
</dbReference>
<sequence>MFGKKCPAVKKIWDRQINNRETKQIKNILENQTQNMEDSIKEGNKMTTLSKFSIPLAIIIAGILISAAVIYSNGGFSSQKAVLGGEEKQAVVDIKKVEVKNEPFTGDKNAPVTLAYWFDFQCPFCQRFDLNTLSALNEQYVKTGKLKVVFKDFQFLGPDSTSAGLAAHAVWEISPENYFKWHQAMFEKQDAENGGWGTKQDIIALTKTIPGIDANKVSQLMEEKKTEYGQEMDSDKTEADKFGISGTPGFIIGKQLIVGAQPISAFVQAIDDELKKR</sequence>
<reference evidence="8 9" key="1">
    <citation type="journal article" date="2015" name="Nature">
        <title>rRNA introns, odd ribosomes, and small enigmatic genomes across a large radiation of phyla.</title>
        <authorList>
            <person name="Brown C.T."/>
            <person name="Hug L.A."/>
            <person name="Thomas B.C."/>
            <person name="Sharon I."/>
            <person name="Castelle C.J."/>
            <person name="Singh A."/>
            <person name="Wilkins M.J."/>
            <person name="Williams K.H."/>
            <person name="Banfield J.F."/>
        </authorList>
    </citation>
    <scope>NUCLEOTIDE SEQUENCE [LARGE SCALE GENOMIC DNA]</scope>
</reference>
<dbReference type="GO" id="GO:0016491">
    <property type="term" value="F:oxidoreductase activity"/>
    <property type="evidence" value="ECO:0007669"/>
    <property type="project" value="UniProtKB-KW"/>
</dbReference>
<dbReference type="PROSITE" id="PS51352">
    <property type="entry name" value="THIOREDOXIN_2"/>
    <property type="match status" value="1"/>
</dbReference>